<sequence length="174" mass="19270">MEYLFTLRYRLSPNDDTPDDLIERLGAAGCDDALIGVGQPGRLALEFTRVAANARAAFQRALKDVKRAVPSARLIEAGPDYVGLTEVAELLGMSRQNMRKLMLAHPDGFPLPVHEGKTSIWRLHQVLDWLRTLGRYDVDVSVLEVSRAALEVNVTKDGVRSPQPLVRKLEGLLA</sequence>
<keyword evidence="2" id="KW-1185">Reference proteome</keyword>
<keyword evidence="1" id="KW-0238">DNA-binding</keyword>
<reference evidence="1 2" key="1">
    <citation type="submission" date="2023-08" db="EMBL/GenBank/DDBJ databases">
        <title>Achromobacter seleniivolatilans sp. nov., isolated from seleniferous soil.</title>
        <authorList>
            <person name="Zhang S."/>
            <person name="Li K."/>
            <person name="Peng J."/>
            <person name="Zhao Q."/>
            <person name="Wang H."/>
            <person name="Guo Y."/>
        </authorList>
    </citation>
    <scope>NUCLEOTIDE SEQUENCE [LARGE SCALE GENOMIC DNA]</scope>
    <source>
        <strain evidence="1 2">R39</strain>
    </source>
</reference>
<dbReference type="GO" id="GO:0003677">
    <property type="term" value="F:DNA binding"/>
    <property type="evidence" value="ECO:0007669"/>
    <property type="project" value="UniProtKB-KW"/>
</dbReference>
<proteinExistence type="predicted"/>
<organism evidence="1 2">
    <name type="scientific">Achromobacter seleniivolatilans</name>
    <dbReference type="NCBI Taxonomy" id="3047478"/>
    <lineage>
        <taxon>Bacteria</taxon>
        <taxon>Pseudomonadati</taxon>
        <taxon>Pseudomonadota</taxon>
        <taxon>Betaproteobacteria</taxon>
        <taxon>Burkholderiales</taxon>
        <taxon>Alcaligenaceae</taxon>
        <taxon>Achromobacter</taxon>
    </lineage>
</organism>
<protein>
    <submittedName>
        <fullName evidence="1">DNA-binding protein</fullName>
    </submittedName>
</protein>
<gene>
    <name evidence="1" type="ORF">RAS12_04445</name>
</gene>
<evidence type="ECO:0000313" key="2">
    <source>
        <dbReference type="Proteomes" id="UP001234798"/>
    </source>
</evidence>
<name>A0ABY9M752_9BURK</name>
<dbReference type="EMBL" id="CP132976">
    <property type="protein sequence ID" value="WMD21632.1"/>
    <property type="molecule type" value="Genomic_DNA"/>
</dbReference>
<dbReference type="Proteomes" id="UP001234798">
    <property type="component" value="Chromosome"/>
</dbReference>
<evidence type="ECO:0000313" key="1">
    <source>
        <dbReference type="EMBL" id="WMD21632.1"/>
    </source>
</evidence>
<dbReference type="RefSeq" id="WP_306945517.1">
    <property type="nucleotide sequence ID" value="NZ_CP132976.1"/>
</dbReference>
<accession>A0ABY9M752</accession>